<evidence type="ECO:0000313" key="2">
    <source>
        <dbReference type="Proteomes" id="UP000184388"/>
    </source>
</evidence>
<evidence type="ECO:0008006" key="3">
    <source>
        <dbReference type="Google" id="ProtNLM"/>
    </source>
</evidence>
<accession>A0A9X8N7Z3</accession>
<proteinExistence type="predicted"/>
<evidence type="ECO:0000313" key="1">
    <source>
        <dbReference type="EMBL" id="SHN24891.1"/>
    </source>
</evidence>
<protein>
    <recommendedName>
        <fullName evidence="3">SprT-like family protein</fullName>
    </recommendedName>
</protein>
<dbReference type="EMBL" id="FRBK01000026">
    <property type="protein sequence ID" value="SHN24891.1"/>
    <property type="molecule type" value="Genomic_DNA"/>
</dbReference>
<name>A0A9X8N7Z3_9ACTN</name>
<dbReference type="RefSeq" id="WP_073449083.1">
    <property type="nucleotide sequence ID" value="NZ_FRBK01000026.1"/>
</dbReference>
<reference evidence="2" key="1">
    <citation type="submission" date="2016-11" db="EMBL/GenBank/DDBJ databases">
        <authorList>
            <person name="Jaros S."/>
            <person name="Januszkiewicz K."/>
            <person name="Wedrychowicz H."/>
        </authorList>
    </citation>
    <scope>NUCLEOTIDE SEQUENCE [LARGE SCALE GENOMIC DNA]</scope>
    <source>
        <strain evidence="2">CGMCC 4.3555</strain>
    </source>
</reference>
<organism evidence="1 2">
    <name type="scientific">Streptomyces yunnanensis</name>
    <dbReference type="NCBI Taxonomy" id="156453"/>
    <lineage>
        <taxon>Bacteria</taxon>
        <taxon>Bacillati</taxon>
        <taxon>Actinomycetota</taxon>
        <taxon>Actinomycetes</taxon>
        <taxon>Kitasatosporales</taxon>
        <taxon>Streptomycetaceae</taxon>
        <taxon>Streptomyces</taxon>
    </lineage>
</organism>
<dbReference type="Proteomes" id="UP000184388">
    <property type="component" value="Unassembled WGS sequence"/>
</dbReference>
<dbReference type="AlphaFoldDB" id="A0A9X8N7Z3"/>
<comment type="caution">
    <text evidence="1">The sequence shown here is derived from an EMBL/GenBank/DDBJ whole genome shotgun (WGS) entry which is preliminary data.</text>
</comment>
<sequence>MSNERDPGSLIVSTLEKAWRDIQVRHPEVPNVIFITGTGMVKDGVKWGHFHAEQWITESGRIHELFVSGEALNREPVETMTTLLHEAAHGVCFEKGIKGTSRRGKYHNQRFVKECEGLGLMWPEGQKPDTTRGFSAVVMRPETIEAYAVTIEALKEGRAAWKELGLAPADEAKPKSINTKPKAECACPGRYIWTAAKTLEENPVICGGCDTEFMMVG</sequence>
<gene>
    <name evidence="1" type="ORF">SAMN05216268_126150</name>
</gene>